<gene>
    <name evidence="1" type="ORF">IFM46972_06355</name>
</gene>
<dbReference type="EMBL" id="BLKC01000042">
    <property type="protein sequence ID" value="GFF40863.1"/>
    <property type="molecule type" value="Genomic_DNA"/>
</dbReference>
<organism evidence="1 2">
    <name type="scientific">Aspergillus udagawae</name>
    <dbReference type="NCBI Taxonomy" id="91492"/>
    <lineage>
        <taxon>Eukaryota</taxon>
        <taxon>Fungi</taxon>
        <taxon>Dikarya</taxon>
        <taxon>Ascomycota</taxon>
        <taxon>Pezizomycotina</taxon>
        <taxon>Eurotiomycetes</taxon>
        <taxon>Eurotiomycetidae</taxon>
        <taxon>Eurotiales</taxon>
        <taxon>Aspergillaceae</taxon>
        <taxon>Aspergillus</taxon>
        <taxon>Aspergillus subgen. Fumigati</taxon>
    </lineage>
</organism>
<comment type="caution">
    <text evidence="1">The sequence shown here is derived from an EMBL/GenBank/DDBJ whole genome shotgun (WGS) entry which is preliminary data.</text>
</comment>
<protein>
    <submittedName>
        <fullName evidence="1">Uncharacterized protein</fullName>
    </submittedName>
</protein>
<proteinExistence type="predicted"/>
<reference evidence="1 2" key="1">
    <citation type="submission" date="2020-01" db="EMBL/GenBank/DDBJ databases">
        <title>Draft genome sequence of Aspergillus udagawae IFM 46972.</title>
        <authorList>
            <person name="Takahashi H."/>
            <person name="Yaguchi T."/>
        </authorList>
    </citation>
    <scope>NUCLEOTIDE SEQUENCE [LARGE SCALE GENOMIC DNA]</scope>
    <source>
        <strain evidence="1 2">IFM 46972</strain>
    </source>
</reference>
<name>A0A8H3S2L1_9EURO</name>
<dbReference type="AlphaFoldDB" id="A0A8H3S2L1"/>
<evidence type="ECO:0000313" key="1">
    <source>
        <dbReference type="EMBL" id="GFF40863.1"/>
    </source>
</evidence>
<evidence type="ECO:0000313" key="2">
    <source>
        <dbReference type="Proteomes" id="UP000465221"/>
    </source>
</evidence>
<dbReference type="Proteomes" id="UP000465221">
    <property type="component" value="Unassembled WGS sequence"/>
</dbReference>
<accession>A0A8H3S2L1</accession>
<sequence>MNYDECLLLMLAGHSNVDSRTDILDTIPVRDEEFCHLYFTDLKLYLRCHSQLVDCYERHGVLVGLANVQ</sequence>